<comment type="caution">
    <text evidence="1">The sequence shown here is derived from an EMBL/GenBank/DDBJ whole genome shotgun (WGS) entry which is preliminary data.</text>
</comment>
<dbReference type="Proteomes" id="UP000265520">
    <property type="component" value="Unassembled WGS sequence"/>
</dbReference>
<dbReference type="AlphaFoldDB" id="A0A392RQH1"/>
<dbReference type="EMBL" id="LXQA010261010">
    <property type="protein sequence ID" value="MCI38881.1"/>
    <property type="molecule type" value="Genomic_DNA"/>
</dbReference>
<evidence type="ECO:0000313" key="2">
    <source>
        <dbReference type="Proteomes" id="UP000265520"/>
    </source>
</evidence>
<reference evidence="1 2" key="1">
    <citation type="journal article" date="2018" name="Front. Plant Sci.">
        <title>Red Clover (Trifolium pratense) and Zigzag Clover (T. medium) - A Picture of Genomic Similarities and Differences.</title>
        <authorList>
            <person name="Dluhosova J."/>
            <person name="Istvanek J."/>
            <person name="Nedelnik J."/>
            <person name="Repkova J."/>
        </authorList>
    </citation>
    <scope>NUCLEOTIDE SEQUENCE [LARGE SCALE GENOMIC DNA]</scope>
    <source>
        <strain evidence="2">cv. 10/8</strain>
        <tissue evidence="1">Leaf</tissue>
    </source>
</reference>
<keyword evidence="2" id="KW-1185">Reference proteome</keyword>
<feature type="non-terminal residue" evidence="1">
    <location>
        <position position="1"/>
    </location>
</feature>
<name>A0A392RQH1_9FABA</name>
<proteinExistence type="predicted"/>
<organism evidence="1 2">
    <name type="scientific">Trifolium medium</name>
    <dbReference type="NCBI Taxonomy" id="97028"/>
    <lineage>
        <taxon>Eukaryota</taxon>
        <taxon>Viridiplantae</taxon>
        <taxon>Streptophyta</taxon>
        <taxon>Embryophyta</taxon>
        <taxon>Tracheophyta</taxon>
        <taxon>Spermatophyta</taxon>
        <taxon>Magnoliopsida</taxon>
        <taxon>eudicotyledons</taxon>
        <taxon>Gunneridae</taxon>
        <taxon>Pentapetalae</taxon>
        <taxon>rosids</taxon>
        <taxon>fabids</taxon>
        <taxon>Fabales</taxon>
        <taxon>Fabaceae</taxon>
        <taxon>Papilionoideae</taxon>
        <taxon>50 kb inversion clade</taxon>
        <taxon>NPAAA clade</taxon>
        <taxon>Hologalegina</taxon>
        <taxon>IRL clade</taxon>
        <taxon>Trifolieae</taxon>
        <taxon>Trifolium</taxon>
    </lineage>
</organism>
<evidence type="ECO:0000313" key="1">
    <source>
        <dbReference type="EMBL" id="MCI38881.1"/>
    </source>
</evidence>
<sequence>TADMCASSWPSGCPVTNFKKMLTILEAAMDSTPWLD</sequence>
<protein>
    <submittedName>
        <fullName evidence="1">Uncharacterized protein</fullName>
    </submittedName>
</protein>
<accession>A0A392RQH1</accession>